<organism evidence="2 3">
    <name type="scientific">Selenomonas artemidis F0399</name>
    <dbReference type="NCBI Taxonomy" id="749551"/>
    <lineage>
        <taxon>Bacteria</taxon>
        <taxon>Bacillati</taxon>
        <taxon>Bacillota</taxon>
        <taxon>Negativicutes</taxon>
        <taxon>Selenomonadales</taxon>
        <taxon>Selenomonadaceae</taxon>
        <taxon>Selenomonas</taxon>
    </lineage>
</organism>
<dbReference type="PANTHER" id="PTHR45856:SF24">
    <property type="entry name" value="FUNGAL LIPASE-LIKE DOMAIN-CONTAINING PROTEIN"/>
    <property type="match status" value="1"/>
</dbReference>
<feature type="domain" description="Fungal lipase-type" evidence="1">
    <location>
        <begin position="105"/>
        <end position="253"/>
    </location>
</feature>
<dbReference type="Gene3D" id="3.40.50.1820">
    <property type="entry name" value="alpha/beta hydrolase"/>
    <property type="match status" value="1"/>
</dbReference>
<evidence type="ECO:0000313" key="2">
    <source>
        <dbReference type="EMBL" id="EFW29285.1"/>
    </source>
</evidence>
<protein>
    <submittedName>
        <fullName evidence="2">Triacylglycerol lipase</fullName>
    </submittedName>
</protein>
<dbReference type="InterPro" id="IPR051218">
    <property type="entry name" value="Sec_MonoDiacylglyc_Lipase"/>
</dbReference>
<evidence type="ECO:0000313" key="3">
    <source>
        <dbReference type="Proteomes" id="UP000004633"/>
    </source>
</evidence>
<dbReference type="EMBL" id="AECV01000033">
    <property type="protein sequence ID" value="EFW29285.1"/>
    <property type="molecule type" value="Genomic_DNA"/>
</dbReference>
<sequence length="446" mass="48237">MKAAKERNMLARVLLCIVFFVVIGMPQRVLAAPSDVPSLLFVTAAASEAAYSGELSEMLRARLVAAGWRIEGYETPGRRRTVGRFFHMVRTAPDGSETHLLSFPGTERGSDVWTDLRLGRAPFGGQTPTEFLETANEPISDRKETRLVHRGFLDYTQAALFTDTLDEYGGRTAGEVIAAELRAHPSAKIYLTGHSLGGAAATLAAARLADMGVSPAQLEVVTFGSPALGNAAFVRAYADKFTLHRVVMQGDPMKDLLAAPLGFRQFGERIAWHPAPSVAVFPHAMIVYVDAAIRQLYDSAGTDSFLFLAAQPNRTAGQTVYVAPIAADVEGVLEADAPYMKALLRDALYARNAATVFSAKGSGLSETGLLSELEEHLTAAREAGATLLYAYRISGAKVRDQRETYRLTLEHAVYDMEGNLVAASSRSQVTGTLTPIETVLYLFTQD</sequence>
<comment type="caution">
    <text evidence="2">The sequence shown here is derived from an EMBL/GenBank/DDBJ whole genome shotgun (WGS) entry which is preliminary data.</text>
</comment>
<dbReference type="InterPro" id="IPR029058">
    <property type="entry name" value="AB_hydrolase_fold"/>
</dbReference>
<proteinExistence type="predicted"/>
<name>E7N3G1_9FIRM</name>
<dbReference type="HOGENOM" id="CLU_042760_0_0_9"/>
<dbReference type="Pfam" id="PF01764">
    <property type="entry name" value="Lipase_3"/>
    <property type="match status" value="1"/>
</dbReference>
<dbReference type="Proteomes" id="UP000004633">
    <property type="component" value="Unassembled WGS sequence"/>
</dbReference>
<dbReference type="AlphaFoldDB" id="E7N3G1"/>
<gene>
    <name evidence="2" type="ORF">HMPREF9555_01537</name>
</gene>
<dbReference type="GO" id="GO:0006629">
    <property type="term" value="P:lipid metabolic process"/>
    <property type="evidence" value="ECO:0007669"/>
    <property type="project" value="InterPro"/>
</dbReference>
<accession>E7N3G1</accession>
<keyword evidence="3" id="KW-1185">Reference proteome</keyword>
<dbReference type="InterPro" id="IPR002921">
    <property type="entry name" value="Fungal_lipase-type"/>
</dbReference>
<dbReference type="SUPFAM" id="SSF53474">
    <property type="entry name" value="alpha/beta-Hydrolases"/>
    <property type="match status" value="1"/>
</dbReference>
<dbReference type="RefSeq" id="WP_009350194.1">
    <property type="nucleotide sequence ID" value="NZ_GL638146.1"/>
</dbReference>
<evidence type="ECO:0000259" key="1">
    <source>
        <dbReference type="Pfam" id="PF01764"/>
    </source>
</evidence>
<reference evidence="2 3" key="1">
    <citation type="submission" date="2010-08" db="EMBL/GenBank/DDBJ databases">
        <authorList>
            <person name="Weinstock G."/>
            <person name="Sodergren E."/>
            <person name="Clifton S."/>
            <person name="Fulton L."/>
            <person name="Fulton B."/>
            <person name="Courtney L."/>
            <person name="Fronick C."/>
            <person name="Harrison M."/>
            <person name="Strong C."/>
            <person name="Farmer C."/>
            <person name="Delahaunty K."/>
            <person name="Markovic C."/>
            <person name="Hall O."/>
            <person name="Minx P."/>
            <person name="Tomlinson C."/>
            <person name="Mitreva M."/>
            <person name="Hou S."/>
            <person name="Chen J."/>
            <person name="Wollam A."/>
            <person name="Pepin K.H."/>
            <person name="Johnson M."/>
            <person name="Bhonagiri V."/>
            <person name="Zhang X."/>
            <person name="Suruliraj S."/>
            <person name="Warren W."/>
            <person name="Chinwalla A."/>
            <person name="Mardis E.R."/>
            <person name="Wilson R.K."/>
        </authorList>
    </citation>
    <scope>NUCLEOTIDE SEQUENCE [LARGE SCALE GENOMIC DNA]</scope>
    <source>
        <strain evidence="2 3">F0399</strain>
    </source>
</reference>
<dbReference type="STRING" id="749551.HMPREF9555_01537"/>
<dbReference type="PANTHER" id="PTHR45856">
    <property type="entry name" value="ALPHA/BETA-HYDROLASES SUPERFAMILY PROTEIN"/>
    <property type="match status" value="1"/>
</dbReference>